<evidence type="ECO:0000259" key="3">
    <source>
        <dbReference type="Pfam" id="PF07969"/>
    </source>
</evidence>
<dbReference type="GO" id="GO:0005737">
    <property type="term" value="C:cytoplasm"/>
    <property type="evidence" value="ECO:0007669"/>
    <property type="project" value="TreeGrafter"/>
</dbReference>
<dbReference type="InterPro" id="IPR024403">
    <property type="entry name" value="DHOase_cat"/>
</dbReference>
<evidence type="ECO:0000259" key="4">
    <source>
        <dbReference type="Pfam" id="PF12890"/>
    </source>
</evidence>
<dbReference type="GO" id="GO:0006145">
    <property type="term" value="P:purine nucleobase catabolic process"/>
    <property type="evidence" value="ECO:0007669"/>
    <property type="project" value="TreeGrafter"/>
</dbReference>
<dbReference type="GO" id="GO:0046872">
    <property type="term" value="F:metal ion binding"/>
    <property type="evidence" value="ECO:0007669"/>
    <property type="project" value="InterPro"/>
</dbReference>
<dbReference type="Gene3D" id="3.20.20.140">
    <property type="entry name" value="Metal-dependent hydrolases"/>
    <property type="match status" value="1"/>
</dbReference>
<dbReference type="InterPro" id="IPR011059">
    <property type="entry name" value="Metal-dep_hydrolase_composite"/>
</dbReference>
<dbReference type="EMBL" id="CP034086">
    <property type="protein sequence ID" value="AZG76389.1"/>
    <property type="molecule type" value="Genomic_DNA"/>
</dbReference>
<organism evidence="5 6">
    <name type="scientific">Methylocystis rosea</name>
    <dbReference type="NCBI Taxonomy" id="173366"/>
    <lineage>
        <taxon>Bacteria</taxon>
        <taxon>Pseudomonadati</taxon>
        <taxon>Pseudomonadota</taxon>
        <taxon>Alphaproteobacteria</taxon>
        <taxon>Hyphomicrobiales</taxon>
        <taxon>Methylocystaceae</taxon>
        <taxon>Methylocystis</taxon>
    </lineage>
</organism>
<dbReference type="GO" id="GO:0004151">
    <property type="term" value="F:dihydroorotase activity"/>
    <property type="evidence" value="ECO:0007669"/>
    <property type="project" value="UniProtKB-EC"/>
</dbReference>
<sequence>MSPTQAPAPLFFLNARLIDPGSGREMRGGLVTLDGVVAEVGESVRQGDAPEGARVIDCAGDVVAPGLIDMQAFVGEPGAEHRETIASATLAAAAGGVTTIVSTAATAPPVDDPAVVDFVLRRARDTGRVRVAPMAALTRGREGREIAELGLLQQAGAIAFCDGARSVRSALVMRRALTYARDFDALVIHFAEDPDLSVGVMNEGEFAHRLGLAGAPREAEAIMLDRDLRLVALTGARYHSAIVTTTLSLDALRTAKDEGLAVTCGTSINHLTLNENDIGDYRTFLKLRPPLRHEDERKALVRALGEGLIDVIVSDHDPQDVETKRLPFAEAEYGAIGVETMLAAGLRLVHSGDVTLMRLLEAMTSRPAGILGLRQGRLQKGAPADIIRFDPDAPFVVDPATLHSRSKNTPFDGALLQGVVKTTVVGGAIVYEE</sequence>
<dbReference type="RefSeq" id="WP_124738198.1">
    <property type="nucleotide sequence ID" value="NZ_CP034086.1"/>
</dbReference>
<dbReference type="SUPFAM" id="SSF51338">
    <property type="entry name" value="Composite domain of metallo-dependent hydrolases"/>
    <property type="match status" value="1"/>
</dbReference>
<protein>
    <submittedName>
        <fullName evidence="5">Dihydroorotase</fullName>
        <ecNumber evidence="5">3.5.2.3</ecNumber>
    </submittedName>
</protein>
<dbReference type="GO" id="GO:0004038">
    <property type="term" value="F:allantoinase activity"/>
    <property type="evidence" value="ECO:0007669"/>
    <property type="project" value="TreeGrafter"/>
</dbReference>
<dbReference type="CDD" id="cd01317">
    <property type="entry name" value="DHOase_IIa"/>
    <property type="match status" value="1"/>
</dbReference>
<dbReference type="PANTHER" id="PTHR43668:SF2">
    <property type="entry name" value="ALLANTOINASE"/>
    <property type="match status" value="1"/>
</dbReference>
<keyword evidence="2" id="KW-0665">Pyrimidine biosynthesis</keyword>
<dbReference type="PANTHER" id="PTHR43668">
    <property type="entry name" value="ALLANTOINASE"/>
    <property type="match status" value="1"/>
</dbReference>
<dbReference type="KEGG" id="mros:EHO51_06405"/>
<dbReference type="InterPro" id="IPR050138">
    <property type="entry name" value="DHOase/Allantoinase_Hydrolase"/>
</dbReference>
<accession>A0A3G8M341</accession>
<dbReference type="Proteomes" id="UP000273982">
    <property type="component" value="Chromosome"/>
</dbReference>
<dbReference type="InterPro" id="IPR004722">
    <property type="entry name" value="DHOase"/>
</dbReference>
<dbReference type="Pfam" id="PF12890">
    <property type="entry name" value="DHOase"/>
    <property type="match status" value="1"/>
</dbReference>
<gene>
    <name evidence="5" type="ORF">EHO51_06405</name>
</gene>
<dbReference type="GO" id="GO:0006221">
    <property type="term" value="P:pyrimidine nucleotide biosynthetic process"/>
    <property type="evidence" value="ECO:0007669"/>
    <property type="project" value="UniProtKB-KW"/>
</dbReference>
<evidence type="ECO:0000313" key="6">
    <source>
        <dbReference type="Proteomes" id="UP000273982"/>
    </source>
</evidence>
<dbReference type="EC" id="3.5.2.3" evidence="5"/>
<dbReference type="NCBIfam" id="TIGR00857">
    <property type="entry name" value="pyrC_multi"/>
    <property type="match status" value="1"/>
</dbReference>
<dbReference type="InterPro" id="IPR032466">
    <property type="entry name" value="Metal_Hydrolase"/>
</dbReference>
<feature type="domain" description="Amidohydrolase 3" evidence="3">
    <location>
        <begin position="352"/>
        <end position="431"/>
    </location>
</feature>
<proteinExistence type="predicted"/>
<keyword evidence="1" id="KW-0862">Zinc</keyword>
<dbReference type="SUPFAM" id="SSF51556">
    <property type="entry name" value="Metallo-dependent hydrolases"/>
    <property type="match status" value="1"/>
</dbReference>
<evidence type="ECO:0000256" key="1">
    <source>
        <dbReference type="ARBA" id="ARBA00022833"/>
    </source>
</evidence>
<evidence type="ECO:0000313" key="5">
    <source>
        <dbReference type="EMBL" id="AZG76389.1"/>
    </source>
</evidence>
<dbReference type="Gene3D" id="2.30.40.10">
    <property type="entry name" value="Urease, subunit C, domain 1"/>
    <property type="match status" value="1"/>
</dbReference>
<name>A0A3G8M341_9HYPH</name>
<dbReference type="InterPro" id="IPR013108">
    <property type="entry name" value="Amidohydro_3"/>
</dbReference>
<dbReference type="Pfam" id="PF07969">
    <property type="entry name" value="Amidohydro_3"/>
    <property type="match status" value="1"/>
</dbReference>
<keyword evidence="5" id="KW-0378">Hydrolase</keyword>
<evidence type="ECO:0000256" key="2">
    <source>
        <dbReference type="ARBA" id="ARBA00022975"/>
    </source>
</evidence>
<dbReference type="AlphaFoldDB" id="A0A3G8M341"/>
<reference evidence="5 6" key="1">
    <citation type="submission" date="2018-11" db="EMBL/GenBank/DDBJ databases">
        <title>Genome squencing of methanotrophic bacteria isolated from alkaline groundwater in Korea.</title>
        <authorList>
            <person name="Nguyen L.N."/>
        </authorList>
    </citation>
    <scope>NUCLEOTIDE SEQUENCE [LARGE SCALE GENOMIC DNA]</scope>
    <source>
        <strain evidence="5 6">GW6</strain>
    </source>
</reference>
<feature type="domain" description="Dihydroorotase catalytic" evidence="4">
    <location>
        <begin position="60"/>
        <end position="245"/>
    </location>
</feature>